<keyword evidence="2 3" id="KW-0040">ANK repeat</keyword>
<evidence type="ECO:0000256" key="2">
    <source>
        <dbReference type="ARBA" id="ARBA00023043"/>
    </source>
</evidence>
<dbReference type="HOGENOM" id="CLU_000134_45_3_1"/>
<dbReference type="PROSITE" id="PS50297">
    <property type="entry name" value="ANK_REP_REGION"/>
    <property type="match status" value="2"/>
</dbReference>
<evidence type="ECO:0000313" key="5">
    <source>
        <dbReference type="Proteomes" id="UP000030746"/>
    </source>
</evidence>
<keyword evidence="1" id="KW-0677">Repeat</keyword>
<evidence type="ECO:0000256" key="3">
    <source>
        <dbReference type="PROSITE-ProRule" id="PRU00023"/>
    </source>
</evidence>
<sequence>ALVAAARAGEMEIIRIILDKECDTNYDENRNAALHVAATLGYVEIADMLIEEDVDVDALNEDGLTPLMLAIQHGKKNIVNLLVREGCDLDIQ</sequence>
<dbReference type="SUPFAM" id="SSF48403">
    <property type="entry name" value="Ankyrin repeat"/>
    <property type="match status" value="1"/>
</dbReference>
<dbReference type="Gene3D" id="1.25.40.20">
    <property type="entry name" value="Ankyrin repeat-containing domain"/>
    <property type="match status" value="1"/>
</dbReference>
<dbReference type="Proteomes" id="UP000030746">
    <property type="component" value="Unassembled WGS sequence"/>
</dbReference>
<dbReference type="PANTHER" id="PTHR24198">
    <property type="entry name" value="ANKYRIN REPEAT AND PROTEIN KINASE DOMAIN-CONTAINING PROTEIN"/>
    <property type="match status" value="1"/>
</dbReference>
<dbReference type="STRING" id="225164.V3ZT96"/>
<keyword evidence="5" id="KW-1185">Reference proteome</keyword>
<dbReference type="OrthoDB" id="10257076at2759"/>
<dbReference type="PANTHER" id="PTHR24198:SF165">
    <property type="entry name" value="ANKYRIN REPEAT-CONTAINING PROTEIN-RELATED"/>
    <property type="match status" value="1"/>
</dbReference>
<dbReference type="SMART" id="SM00248">
    <property type="entry name" value="ANK"/>
    <property type="match status" value="3"/>
</dbReference>
<gene>
    <name evidence="4" type="ORF">LOTGIDRAFT_108260</name>
</gene>
<dbReference type="InterPro" id="IPR002110">
    <property type="entry name" value="Ankyrin_rpt"/>
</dbReference>
<organism evidence="4 5">
    <name type="scientific">Lottia gigantea</name>
    <name type="common">Giant owl limpet</name>
    <dbReference type="NCBI Taxonomy" id="225164"/>
    <lineage>
        <taxon>Eukaryota</taxon>
        <taxon>Metazoa</taxon>
        <taxon>Spiralia</taxon>
        <taxon>Lophotrochozoa</taxon>
        <taxon>Mollusca</taxon>
        <taxon>Gastropoda</taxon>
        <taxon>Patellogastropoda</taxon>
        <taxon>Lottioidea</taxon>
        <taxon>Lottiidae</taxon>
        <taxon>Lottia</taxon>
    </lineage>
</organism>
<feature type="repeat" description="ANK" evidence="3">
    <location>
        <begin position="62"/>
        <end position="92"/>
    </location>
</feature>
<feature type="non-terminal residue" evidence="4">
    <location>
        <position position="1"/>
    </location>
</feature>
<dbReference type="CTD" id="20230325"/>
<dbReference type="Pfam" id="PF12796">
    <property type="entry name" value="Ank_2"/>
    <property type="match status" value="1"/>
</dbReference>
<feature type="repeat" description="ANK" evidence="3">
    <location>
        <begin position="29"/>
        <end position="61"/>
    </location>
</feature>
<name>V3ZT96_LOTGI</name>
<protein>
    <submittedName>
        <fullName evidence="4">Uncharacterized protein</fullName>
    </submittedName>
</protein>
<dbReference type="KEGG" id="lgi:LOTGIDRAFT_108260"/>
<dbReference type="RefSeq" id="XP_009065247.1">
    <property type="nucleotide sequence ID" value="XM_009066999.1"/>
</dbReference>
<dbReference type="GeneID" id="20230325"/>
<feature type="non-terminal residue" evidence="4">
    <location>
        <position position="92"/>
    </location>
</feature>
<evidence type="ECO:0000256" key="1">
    <source>
        <dbReference type="ARBA" id="ARBA00022737"/>
    </source>
</evidence>
<dbReference type="PROSITE" id="PS50088">
    <property type="entry name" value="ANK_REPEAT"/>
    <property type="match status" value="2"/>
</dbReference>
<dbReference type="InterPro" id="IPR036770">
    <property type="entry name" value="Ankyrin_rpt-contain_sf"/>
</dbReference>
<dbReference type="AlphaFoldDB" id="V3ZT96"/>
<proteinExistence type="predicted"/>
<accession>V3ZT96</accession>
<reference evidence="4 5" key="1">
    <citation type="journal article" date="2013" name="Nature">
        <title>Insights into bilaterian evolution from three spiralian genomes.</title>
        <authorList>
            <person name="Simakov O."/>
            <person name="Marletaz F."/>
            <person name="Cho S.J."/>
            <person name="Edsinger-Gonzales E."/>
            <person name="Havlak P."/>
            <person name="Hellsten U."/>
            <person name="Kuo D.H."/>
            <person name="Larsson T."/>
            <person name="Lv J."/>
            <person name="Arendt D."/>
            <person name="Savage R."/>
            <person name="Osoegawa K."/>
            <person name="de Jong P."/>
            <person name="Grimwood J."/>
            <person name="Chapman J.A."/>
            <person name="Shapiro H."/>
            <person name="Aerts A."/>
            <person name="Otillar R.P."/>
            <person name="Terry A.Y."/>
            <person name="Boore J.L."/>
            <person name="Grigoriev I.V."/>
            <person name="Lindberg D.R."/>
            <person name="Seaver E.C."/>
            <person name="Weisblat D.A."/>
            <person name="Putnam N.H."/>
            <person name="Rokhsar D.S."/>
        </authorList>
    </citation>
    <scope>NUCLEOTIDE SEQUENCE [LARGE SCALE GENOMIC DNA]</scope>
</reference>
<dbReference type="Pfam" id="PF00023">
    <property type="entry name" value="Ank"/>
    <property type="match status" value="1"/>
</dbReference>
<evidence type="ECO:0000313" key="4">
    <source>
        <dbReference type="EMBL" id="ESO84121.1"/>
    </source>
</evidence>
<dbReference type="EMBL" id="KB203566">
    <property type="protein sequence ID" value="ESO84121.1"/>
    <property type="molecule type" value="Genomic_DNA"/>
</dbReference>